<accession>A0A8B3ETS3</accession>
<gene>
    <name evidence="1" type="ORF">D8K17_12760</name>
    <name evidence="2" type="ORF">D8K17_12865</name>
</gene>
<reference evidence="1" key="1">
    <citation type="submission" date="2018-10" db="EMBL/GenBank/DDBJ databases">
        <title>Chromosomal inversion in Lactococcus lactis subsp. lactis bv. diacetylactis S50.</title>
        <authorList>
            <person name="Kojic M."/>
            <person name="Jovcic B."/>
        </authorList>
    </citation>
    <scope>NUCLEOTIDE SEQUENCE</scope>
    <source>
        <strain evidence="1">S50</strain>
    </source>
</reference>
<dbReference type="EMBL" id="RBVM01000002">
    <property type="protein sequence ID" value="RKO35080.1"/>
    <property type="molecule type" value="Genomic_DNA"/>
</dbReference>
<proteinExistence type="predicted"/>
<dbReference type="AlphaFoldDB" id="A0A8B3ETS3"/>
<protein>
    <submittedName>
        <fullName evidence="1">Uncharacterized protein</fullName>
    </submittedName>
</protein>
<evidence type="ECO:0000313" key="1">
    <source>
        <dbReference type="EMBL" id="RKO35060.1"/>
    </source>
</evidence>
<organism evidence="1">
    <name type="scientific">Lactococcus lactis subsp. lactis bv. diacetylactis</name>
    <dbReference type="NCBI Taxonomy" id="44688"/>
    <lineage>
        <taxon>Bacteria</taxon>
        <taxon>Bacillati</taxon>
        <taxon>Bacillota</taxon>
        <taxon>Bacilli</taxon>
        <taxon>Lactobacillales</taxon>
        <taxon>Streptococcaceae</taxon>
        <taxon>Lactococcus</taxon>
    </lineage>
</organism>
<dbReference type="EMBL" id="RBVM01000002">
    <property type="protein sequence ID" value="RKO35060.1"/>
    <property type="molecule type" value="Genomic_DNA"/>
</dbReference>
<comment type="caution">
    <text evidence="1">The sequence shown here is derived from an EMBL/GenBank/DDBJ whole genome shotgun (WGS) entry which is preliminary data.</text>
</comment>
<evidence type="ECO:0000313" key="2">
    <source>
        <dbReference type="EMBL" id="RKO35080.1"/>
    </source>
</evidence>
<sequence length="59" mass="7461">MSSCREPWRIFTFVIQKEEKIFRILFLHPLKIWERYRVIRYCSYKSKALNRPRTIQQKK</sequence>
<name>A0A8B3ETS3_LACLL</name>